<dbReference type="GeneID" id="30020117"/>
<comment type="caution">
    <text evidence="1">The sequence shown here is derived from an EMBL/GenBank/DDBJ whole genome shotgun (WGS) entry which is preliminary data.</text>
</comment>
<name>A0A167ZL99_CORFA</name>
<dbReference type="RefSeq" id="XP_018705638.1">
    <property type="nucleotide sequence ID" value="XM_018847431.1"/>
</dbReference>
<protein>
    <submittedName>
        <fullName evidence="1">Uncharacterized protein</fullName>
    </submittedName>
</protein>
<dbReference type="EMBL" id="AZHB01000007">
    <property type="protein sequence ID" value="OAA67649.1"/>
    <property type="molecule type" value="Genomic_DNA"/>
</dbReference>
<evidence type="ECO:0000313" key="1">
    <source>
        <dbReference type="EMBL" id="OAA67649.1"/>
    </source>
</evidence>
<sequence>MLLKGVNPIHTDAQTSWTAGHGGMFHDGLSGAGKYVNFVYLSGTGISDMDISIVVCSETCHAIEQLRFGNPRHALELGRP</sequence>
<dbReference type="AlphaFoldDB" id="A0A167ZL99"/>
<accession>A0A167ZL99</accession>
<evidence type="ECO:0000313" key="2">
    <source>
        <dbReference type="Proteomes" id="UP000076744"/>
    </source>
</evidence>
<dbReference type="Proteomes" id="UP000076744">
    <property type="component" value="Unassembled WGS sequence"/>
</dbReference>
<proteinExistence type="predicted"/>
<organism evidence="1 2">
    <name type="scientific">Cordyceps fumosorosea (strain ARSEF 2679)</name>
    <name type="common">Isaria fumosorosea</name>
    <dbReference type="NCBI Taxonomy" id="1081104"/>
    <lineage>
        <taxon>Eukaryota</taxon>
        <taxon>Fungi</taxon>
        <taxon>Dikarya</taxon>
        <taxon>Ascomycota</taxon>
        <taxon>Pezizomycotina</taxon>
        <taxon>Sordariomycetes</taxon>
        <taxon>Hypocreomycetidae</taxon>
        <taxon>Hypocreales</taxon>
        <taxon>Cordycipitaceae</taxon>
        <taxon>Cordyceps</taxon>
    </lineage>
</organism>
<keyword evidence="2" id="KW-1185">Reference proteome</keyword>
<gene>
    <name evidence="1" type="ORF">ISF_03825</name>
</gene>
<reference evidence="1 2" key="1">
    <citation type="journal article" date="2016" name="Genome Biol. Evol.">
        <title>Divergent and convergent evolution of fungal pathogenicity.</title>
        <authorList>
            <person name="Shang Y."/>
            <person name="Xiao G."/>
            <person name="Zheng P."/>
            <person name="Cen K."/>
            <person name="Zhan S."/>
            <person name="Wang C."/>
        </authorList>
    </citation>
    <scope>NUCLEOTIDE SEQUENCE [LARGE SCALE GENOMIC DNA]</scope>
    <source>
        <strain evidence="1 2">ARSEF 2679</strain>
    </source>
</reference>